<gene>
    <name evidence="6" type="ORF">QWY31_09115</name>
</gene>
<accession>A0ABT8F5C9</accession>
<evidence type="ECO:0000256" key="3">
    <source>
        <dbReference type="PROSITE-ProRule" id="PRU00339"/>
    </source>
</evidence>
<reference evidence="6" key="1">
    <citation type="submission" date="2023-06" db="EMBL/GenBank/DDBJ databases">
        <title>Cytophagales bacterium Strain LB-30, isolated from soil.</title>
        <authorList>
            <person name="Liu B."/>
        </authorList>
    </citation>
    <scope>NUCLEOTIDE SEQUENCE</scope>
    <source>
        <strain evidence="6">LB-30</strain>
    </source>
</reference>
<evidence type="ECO:0000256" key="2">
    <source>
        <dbReference type="ARBA" id="ARBA00022803"/>
    </source>
</evidence>
<feature type="repeat" description="TPR" evidence="3">
    <location>
        <begin position="67"/>
        <end position="100"/>
    </location>
</feature>
<feature type="signal peptide" evidence="4">
    <location>
        <begin position="1"/>
        <end position="24"/>
    </location>
</feature>
<keyword evidence="4" id="KW-0732">Signal</keyword>
<evidence type="ECO:0000256" key="1">
    <source>
        <dbReference type="ARBA" id="ARBA00022737"/>
    </source>
</evidence>
<feature type="repeat" description="TPR" evidence="3">
    <location>
        <begin position="188"/>
        <end position="221"/>
    </location>
</feature>
<dbReference type="InterPro" id="IPR011990">
    <property type="entry name" value="TPR-like_helical_dom_sf"/>
</dbReference>
<evidence type="ECO:0000313" key="7">
    <source>
        <dbReference type="Proteomes" id="UP001168552"/>
    </source>
</evidence>
<keyword evidence="1" id="KW-0677">Repeat</keyword>
<keyword evidence="7" id="KW-1185">Reference proteome</keyword>
<feature type="domain" description="CHAT" evidence="5">
    <location>
        <begin position="695"/>
        <end position="1024"/>
    </location>
</feature>
<dbReference type="Pfam" id="PF13424">
    <property type="entry name" value="TPR_12"/>
    <property type="match status" value="4"/>
</dbReference>
<feature type="repeat" description="TPR" evidence="3">
    <location>
        <begin position="108"/>
        <end position="141"/>
    </location>
</feature>
<keyword evidence="2 3" id="KW-0802">TPR repeat</keyword>
<dbReference type="EMBL" id="JAUHJS010000004">
    <property type="protein sequence ID" value="MDN4165661.1"/>
    <property type="molecule type" value="Genomic_DNA"/>
</dbReference>
<comment type="caution">
    <text evidence="6">The sequence shown here is derived from an EMBL/GenBank/DDBJ whole genome shotgun (WGS) entry which is preliminary data.</text>
</comment>
<dbReference type="InterPro" id="IPR019734">
    <property type="entry name" value="TPR_rpt"/>
</dbReference>
<feature type="chain" id="PRO_5047374182" evidence="4">
    <location>
        <begin position="25"/>
        <end position="1024"/>
    </location>
</feature>
<evidence type="ECO:0000256" key="4">
    <source>
        <dbReference type="SAM" id="SignalP"/>
    </source>
</evidence>
<dbReference type="RefSeq" id="WP_320004191.1">
    <property type="nucleotide sequence ID" value="NZ_JAUHJS010000004.1"/>
</dbReference>
<dbReference type="PROSITE" id="PS50005">
    <property type="entry name" value="TPR"/>
    <property type="match status" value="4"/>
</dbReference>
<name>A0ABT8F5C9_9BACT</name>
<dbReference type="Gene3D" id="1.25.40.10">
    <property type="entry name" value="Tetratricopeptide repeat domain"/>
    <property type="match status" value="3"/>
</dbReference>
<organism evidence="6 7">
    <name type="scientific">Shiella aurantiaca</name>
    <dbReference type="NCBI Taxonomy" id="3058365"/>
    <lineage>
        <taxon>Bacteria</taxon>
        <taxon>Pseudomonadati</taxon>
        <taxon>Bacteroidota</taxon>
        <taxon>Cytophagia</taxon>
        <taxon>Cytophagales</taxon>
        <taxon>Shiellaceae</taxon>
        <taxon>Shiella</taxon>
    </lineage>
</organism>
<evidence type="ECO:0000259" key="5">
    <source>
        <dbReference type="Pfam" id="PF12770"/>
    </source>
</evidence>
<dbReference type="InterPro" id="IPR024983">
    <property type="entry name" value="CHAT_dom"/>
</dbReference>
<dbReference type="SMART" id="SM00028">
    <property type="entry name" value="TPR"/>
    <property type="match status" value="9"/>
</dbReference>
<protein>
    <submittedName>
        <fullName evidence="6">CHAT domain-containing protein</fullName>
    </submittedName>
</protein>
<dbReference type="Pfam" id="PF12770">
    <property type="entry name" value="CHAT"/>
    <property type="match status" value="1"/>
</dbReference>
<dbReference type="SUPFAM" id="SSF48452">
    <property type="entry name" value="TPR-like"/>
    <property type="match status" value="3"/>
</dbReference>
<dbReference type="PANTHER" id="PTHR45641">
    <property type="entry name" value="TETRATRICOPEPTIDE REPEAT PROTEIN (AFU_ORTHOLOGUE AFUA_6G03870)"/>
    <property type="match status" value="1"/>
</dbReference>
<proteinExistence type="predicted"/>
<evidence type="ECO:0000313" key="6">
    <source>
        <dbReference type="EMBL" id="MDN4165661.1"/>
    </source>
</evidence>
<feature type="repeat" description="TPR" evidence="3">
    <location>
        <begin position="399"/>
        <end position="432"/>
    </location>
</feature>
<dbReference type="Proteomes" id="UP001168552">
    <property type="component" value="Unassembled WGS sequence"/>
</dbReference>
<dbReference type="PANTHER" id="PTHR45641:SF19">
    <property type="entry name" value="NEPHROCYSTIN-3"/>
    <property type="match status" value="1"/>
</dbReference>
<sequence length="1024" mass="115572">MKHKPLSKLFLVFCLVLSAQWAEAQNAFEPLFEKANQLYEEGQFEELLALEKDLISQSAGQADTTLANMYYYLGDAAYALGDLDLAIKHFEKEKSFRAKNIDNPDDYEALLSSLAMIYRENGNYKAAVSTYQEVLSFDSTHFEANDPRIPDTWLAMSRAYEEEGSYADSEKIYKRLLKQLKSTDPLYLNALSNLGNLYVLMGKYSLATKYLDQALSGYASSEGMQSPSYVGVQVNKAGLFREMGKYPEAEELYLSVLTSISKEVDPSYEEMYPFVLNNLALLYRGMGRYDESLKLLADLKKLEEEKYGAEHPTLAITYINIAIVLEDKGDMAKAEENYKKAQDIVAANLGKEHMLYATAINNLATNYRKTKRYKQALPLVDQARTISVKNFGKNSPIYAQYTYNLGLLYFTLNDLKKAEPLLKEAYKTRQQELGLSHPKVGETANKMAVFYWEKGDFKSAEKEFKNTFDNYFTQIEAYFPFMSEQEKAKFYNNKLRVSFEEFNSYAVSRASENAPLLGDLYTYQLQTKALIMYATNKVRENILNSGDSTLVRMYESWIAQKEQLSKLYSFSKADLKAQGINMDSLLIEANLLEKELSKRSSLFGETYTKNSITWKDVQKQLKAGEAAIEMIRFREFTPDSSGYFSGAVKYAALMITPESKSPKLILIENGTDLESKFLANYRNSIRFKIEETYSYEKFWAPIAQHLTGIKRVYFSPDGVYNQISLNTLYNPATNRYVLDEIQVLLVLNTKDLLSAEAQASPRSQGQATFFGFPNYNKGLNEDAALAQSNAQKIANTVSLDRGLRGSLQRYISSNQLLALLPGTKAEVEGISALYAKENIKTQTLLGDNALEEQVKQVNNPSTLHIATHGFFMEDIPDADGDENKYVENPLLRSGLILAGANSYLSGDETDVDQDGILTAYEAMNLNLDKTDLVVLSACQTGLGQVKNGEGVYGLQRSFQIAGAKAVIMSMWSVDDQATQELMTAFYSEWLSGKSKQEAFRDAQISIKEKYKSPFYWGAFVMVGE</sequence>